<accession>A0AAD4G838</accession>
<evidence type="ECO:0000313" key="2">
    <source>
        <dbReference type="EMBL" id="KAF8428433.1"/>
    </source>
</evidence>
<keyword evidence="3" id="KW-1185">Reference proteome</keyword>
<organism evidence="2 3">
    <name type="scientific">Boletus edulis BED1</name>
    <dbReference type="NCBI Taxonomy" id="1328754"/>
    <lineage>
        <taxon>Eukaryota</taxon>
        <taxon>Fungi</taxon>
        <taxon>Dikarya</taxon>
        <taxon>Basidiomycota</taxon>
        <taxon>Agaricomycotina</taxon>
        <taxon>Agaricomycetes</taxon>
        <taxon>Agaricomycetidae</taxon>
        <taxon>Boletales</taxon>
        <taxon>Boletineae</taxon>
        <taxon>Boletaceae</taxon>
        <taxon>Boletoideae</taxon>
        <taxon>Boletus</taxon>
    </lineage>
</organism>
<protein>
    <submittedName>
        <fullName evidence="2">Uncharacterized protein</fullName>
    </submittedName>
</protein>
<proteinExistence type="predicted"/>
<reference evidence="2" key="1">
    <citation type="submission" date="2019-10" db="EMBL/GenBank/DDBJ databases">
        <authorList>
            <consortium name="DOE Joint Genome Institute"/>
            <person name="Kuo A."/>
            <person name="Miyauchi S."/>
            <person name="Kiss E."/>
            <person name="Drula E."/>
            <person name="Kohler A."/>
            <person name="Sanchez-Garcia M."/>
            <person name="Andreopoulos B."/>
            <person name="Barry K.W."/>
            <person name="Bonito G."/>
            <person name="Buee M."/>
            <person name="Carver A."/>
            <person name="Chen C."/>
            <person name="Cichocki N."/>
            <person name="Clum A."/>
            <person name="Culley D."/>
            <person name="Crous P.W."/>
            <person name="Fauchery L."/>
            <person name="Girlanda M."/>
            <person name="Hayes R."/>
            <person name="Keri Z."/>
            <person name="LaButti K."/>
            <person name="Lipzen A."/>
            <person name="Lombard V."/>
            <person name="Magnuson J."/>
            <person name="Maillard F."/>
            <person name="Morin E."/>
            <person name="Murat C."/>
            <person name="Nolan M."/>
            <person name="Ohm R."/>
            <person name="Pangilinan J."/>
            <person name="Pereira M."/>
            <person name="Perotto S."/>
            <person name="Peter M."/>
            <person name="Riley R."/>
            <person name="Sitrit Y."/>
            <person name="Stielow B."/>
            <person name="Szollosi G."/>
            <person name="Zifcakova L."/>
            <person name="Stursova M."/>
            <person name="Spatafora J.W."/>
            <person name="Tedersoo L."/>
            <person name="Vaario L.-M."/>
            <person name="Yamada A."/>
            <person name="Yan M."/>
            <person name="Wang P."/>
            <person name="Xu J."/>
            <person name="Bruns T."/>
            <person name="Baldrian P."/>
            <person name="Vilgalys R."/>
            <person name="Henrissat B."/>
            <person name="Grigoriev I.V."/>
            <person name="Hibbett D."/>
            <person name="Nagy L.G."/>
            <person name="Martin F.M."/>
        </authorList>
    </citation>
    <scope>NUCLEOTIDE SEQUENCE</scope>
    <source>
        <strain evidence="2">BED1</strain>
    </source>
</reference>
<evidence type="ECO:0000313" key="3">
    <source>
        <dbReference type="Proteomes" id="UP001194468"/>
    </source>
</evidence>
<sequence>MSDLADGRYYILPATPSGPPALPIALSLWAAGTVLIEIPSIIWPFRAWAVRNTKADTEVKINVYEFPENVPRWKFNRLIEETN</sequence>
<gene>
    <name evidence="2" type="ORF">L210DRAFT_3652418</name>
</gene>
<name>A0AAD4G838_BOLED</name>
<keyword evidence="1" id="KW-0472">Membrane</keyword>
<keyword evidence="1" id="KW-1133">Transmembrane helix</keyword>
<dbReference type="AlphaFoldDB" id="A0AAD4G838"/>
<comment type="caution">
    <text evidence="2">The sequence shown here is derived from an EMBL/GenBank/DDBJ whole genome shotgun (WGS) entry which is preliminary data.</text>
</comment>
<reference evidence="2" key="2">
    <citation type="journal article" date="2020" name="Nat. Commun.">
        <title>Large-scale genome sequencing of mycorrhizal fungi provides insights into the early evolution of symbiotic traits.</title>
        <authorList>
            <person name="Miyauchi S."/>
            <person name="Kiss E."/>
            <person name="Kuo A."/>
            <person name="Drula E."/>
            <person name="Kohler A."/>
            <person name="Sanchez-Garcia M."/>
            <person name="Morin E."/>
            <person name="Andreopoulos B."/>
            <person name="Barry K.W."/>
            <person name="Bonito G."/>
            <person name="Buee M."/>
            <person name="Carver A."/>
            <person name="Chen C."/>
            <person name="Cichocki N."/>
            <person name="Clum A."/>
            <person name="Culley D."/>
            <person name="Crous P.W."/>
            <person name="Fauchery L."/>
            <person name="Girlanda M."/>
            <person name="Hayes R.D."/>
            <person name="Keri Z."/>
            <person name="LaButti K."/>
            <person name="Lipzen A."/>
            <person name="Lombard V."/>
            <person name="Magnuson J."/>
            <person name="Maillard F."/>
            <person name="Murat C."/>
            <person name="Nolan M."/>
            <person name="Ohm R.A."/>
            <person name="Pangilinan J."/>
            <person name="Pereira M.F."/>
            <person name="Perotto S."/>
            <person name="Peter M."/>
            <person name="Pfister S."/>
            <person name="Riley R."/>
            <person name="Sitrit Y."/>
            <person name="Stielow J.B."/>
            <person name="Szollosi G."/>
            <person name="Zifcakova L."/>
            <person name="Stursova M."/>
            <person name="Spatafora J.W."/>
            <person name="Tedersoo L."/>
            <person name="Vaario L.M."/>
            <person name="Yamada A."/>
            <person name="Yan M."/>
            <person name="Wang P."/>
            <person name="Xu J."/>
            <person name="Bruns T."/>
            <person name="Baldrian P."/>
            <person name="Vilgalys R."/>
            <person name="Dunand C."/>
            <person name="Henrissat B."/>
            <person name="Grigoriev I.V."/>
            <person name="Hibbett D."/>
            <person name="Nagy L.G."/>
            <person name="Martin F.M."/>
        </authorList>
    </citation>
    <scope>NUCLEOTIDE SEQUENCE</scope>
    <source>
        <strain evidence="2">BED1</strain>
    </source>
</reference>
<dbReference type="EMBL" id="WHUW01000074">
    <property type="protein sequence ID" value="KAF8428433.1"/>
    <property type="molecule type" value="Genomic_DNA"/>
</dbReference>
<keyword evidence="1" id="KW-0812">Transmembrane</keyword>
<evidence type="ECO:0000256" key="1">
    <source>
        <dbReference type="SAM" id="Phobius"/>
    </source>
</evidence>
<dbReference type="Proteomes" id="UP001194468">
    <property type="component" value="Unassembled WGS sequence"/>
</dbReference>
<feature type="transmembrane region" description="Helical" evidence="1">
    <location>
        <begin position="20"/>
        <end position="45"/>
    </location>
</feature>